<dbReference type="Gene3D" id="2.130.10.10">
    <property type="entry name" value="YVTN repeat-like/Quinoprotein amine dehydrogenase"/>
    <property type="match status" value="2"/>
</dbReference>
<dbReference type="SUPFAM" id="SSF50974">
    <property type="entry name" value="Nitrous oxide reductase, N-terminal domain"/>
    <property type="match status" value="1"/>
</dbReference>
<dbReference type="PROSITE" id="PS51257">
    <property type="entry name" value="PROKAR_LIPOPROTEIN"/>
    <property type="match status" value="1"/>
</dbReference>
<dbReference type="InterPro" id="IPR011045">
    <property type="entry name" value="N2O_reductase_N"/>
</dbReference>
<accession>A0A2I9CU55</accession>
<dbReference type="Proteomes" id="UP000236569">
    <property type="component" value="Unassembled WGS sequence"/>
</dbReference>
<sequence length="570" mass="62147">MHSRPRLPRTLACLSLSLLLFACGEGPANQPQPDPYANGQSYPWEYQADASMQPQTLGAGTNTLQYEPILYAKNAWGPVEKNRSNGEQAAGDGKPLTLNGKTYALGFGTHAGSELRFSLVGASGVSCTRFTADIGVDDEVGDRGSVVFQVYLDGVRAYDSGTMPGTSPTKTVDLNVTGKKELRLVVTDAGNGISYDHADWADPKVYCGTTAPPPPPAVRHLEYVAVDRAIKVYDIDQGYALVKTVPMPNMYGLRGIAANAVTDRLYIPYWGDRKDPKYAGQPSFGYLMAYDLKTDQVLWTRKYSPSIDSLSITPDGQKLYMGSGEDAGGDFWFVLDGATGNEITRIPVYKNAHNTIVGASGKRVYMASISSNYLSVADTTTDKVTLRVGPFFTSGTNSGLRPFTVNHAETLTFVNPDHFSGFEVGDLTTGKKLYSVPVQGFPWKDASWPITQSHGVALTPDEKEVWVLDSYNRYVHIFDVSGLPSVAPKQIADIDVRDLGDANNQPKWVNFTRDGKYAQISTGHVIEVATRKIVRKLDNTRYFLQVDMQGGEPVQAYSRHGVGYAGTPIP</sequence>
<dbReference type="PANTHER" id="PTHR47197">
    <property type="entry name" value="PROTEIN NIRF"/>
    <property type="match status" value="1"/>
</dbReference>
<protein>
    <recommendedName>
        <fullName evidence="2">Glycosyl hydrolase family 98 putative carbohydrate-binding module domain-containing protein</fullName>
    </recommendedName>
</protein>
<evidence type="ECO:0000313" key="3">
    <source>
        <dbReference type="EMBL" id="GBF05352.1"/>
    </source>
</evidence>
<feature type="domain" description="Glycosyl hydrolase family 98 putative carbohydrate-binding module" evidence="2">
    <location>
        <begin position="58"/>
        <end position="207"/>
    </location>
</feature>
<keyword evidence="1" id="KW-0732">Signal</keyword>
<reference evidence="4" key="1">
    <citation type="submission" date="2018-01" db="EMBL/GenBank/DDBJ databases">
        <title>Draft Genome Sequence of the Radioresistant Bacterium Deinococcus aerius TR0125, Isolated from the Higher Atmosphere above Japan.</title>
        <authorList>
            <person name="Satoh K."/>
            <person name="Arai H."/>
            <person name="Sanzen T."/>
            <person name="Kawaguchi Y."/>
            <person name="Hayashi H."/>
            <person name="Yokobori S."/>
            <person name="Yamagishi A."/>
            <person name="Oono Y."/>
            <person name="Narumi I."/>
        </authorList>
    </citation>
    <scope>NUCLEOTIDE SEQUENCE [LARGE SCALE GENOMIC DNA]</scope>
    <source>
        <strain evidence="4">TR0125</strain>
    </source>
</reference>
<dbReference type="EMBL" id="BFAG01000004">
    <property type="protein sequence ID" value="GBF05352.1"/>
    <property type="molecule type" value="Genomic_DNA"/>
</dbReference>
<name>A0A2I9CU55_9DEIO</name>
<dbReference type="InterPro" id="IPR038637">
    <property type="entry name" value="NPCBM_sf"/>
</dbReference>
<evidence type="ECO:0000259" key="2">
    <source>
        <dbReference type="SMART" id="SM00776"/>
    </source>
</evidence>
<dbReference type="SUPFAM" id="SSF49785">
    <property type="entry name" value="Galactose-binding domain-like"/>
    <property type="match status" value="1"/>
</dbReference>
<feature type="signal peptide" evidence="1">
    <location>
        <begin position="1"/>
        <end position="22"/>
    </location>
</feature>
<gene>
    <name evidence="3" type="ORF">DAERI_040112</name>
</gene>
<dbReference type="Gene3D" id="2.60.120.1060">
    <property type="entry name" value="NPCBM/NEW2 domain"/>
    <property type="match status" value="1"/>
</dbReference>
<dbReference type="InterPro" id="IPR013222">
    <property type="entry name" value="Glyco_hyd_98_carb-bd"/>
</dbReference>
<evidence type="ECO:0000256" key="1">
    <source>
        <dbReference type="SAM" id="SignalP"/>
    </source>
</evidence>
<dbReference type="InterPro" id="IPR015943">
    <property type="entry name" value="WD40/YVTN_repeat-like_dom_sf"/>
</dbReference>
<keyword evidence="4" id="KW-1185">Reference proteome</keyword>
<dbReference type="InterPro" id="IPR051200">
    <property type="entry name" value="Host-pathogen_enzymatic-act"/>
</dbReference>
<dbReference type="SMART" id="SM00564">
    <property type="entry name" value="PQQ"/>
    <property type="match status" value="2"/>
</dbReference>
<organism evidence="3 4">
    <name type="scientific">Deinococcus aerius</name>
    <dbReference type="NCBI Taxonomy" id="200253"/>
    <lineage>
        <taxon>Bacteria</taxon>
        <taxon>Thermotogati</taxon>
        <taxon>Deinococcota</taxon>
        <taxon>Deinococci</taxon>
        <taxon>Deinococcales</taxon>
        <taxon>Deinococcaceae</taxon>
        <taxon>Deinococcus</taxon>
    </lineage>
</organism>
<dbReference type="InterPro" id="IPR008979">
    <property type="entry name" value="Galactose-bd-like_sf"/>
</dbReference>
<dbReference type="PANTHER" id="PTHR47197:SF3">
    <property type="entry name" value="DIHYDRO-HEME D1 DEHYDROGENASE"/>
    <property type="match status" value="1"/>
</dbReference>
<proteinExistence type="predicted"/>
<dbReference type="RefSeq" id="WP_103128792.1">
    <property type="nucleotide sequence ID" value="NZ_BFAG01000004.1"/>
</dbReference>
<dbReference type="AlphaFoldDB" id="A0A2I9CU55"/>
<dbReference type="Pfam" id="PF08305">
    <property type="entry name" value="NPCBM"/>
    <property type="match status" value="1"/>
</dbReference>
<comment type="caution">
    <text evidence="3">The sequence shown here is derived from an EMBL/GenBank/DDBJ whole genome shotgun (WGS) entry which is preliminary data.</text>
</comment>
<feature type="chain" id="PRO_5014412513" description="Glycosyl hydrolase family 98 putative carbohydrate-binding module domain-containing protein" evidence="1">
    <location>
        <begin position="23"/>
        <end position="570"/>
    </location>
</feature>
<dbReference type="InterPro" id="IPR018391">
    <property type="entry name" value="PQQ_b-propeller_rpt"/>
</dbReference>
<evidence type="ECO:0000313" key="4">
    <source>
        <dbReference type="Proteomes" id="UP000236569"/>
    </source>
</evidence>
<dbReference type="SMART" id="SM00776">
    <property type="entry name" value="NPCBM"/>
    <property type="match status" value="1"/>
</dbReference>
<dbReference type="OrthoDB" id="57532at2"/>